<name>A0A0B6ALV8_PRIM2</name>
<dbReference type="RefSeq" id="WP_034649295.1">
    <property type="nucleotide sequence ID" value="NZ_BCVB01000001.1"/>
</dbReference>
<dbReference type="EMBL" id="CP009920">
    <property type="protein sequence ID" value="AJI22052.1"/>
    <property type="molecule type" value="Genomic_DNA"/>
</dbReference>
<dbReference type="GeneID" id="93644488"/>
<dbReference type="Proteomes" id="UP000031829">
    <property type="component" value="Chromosome"/>
</dbReference>
<evidence type="ECO:0008006" key="3">
    <source>
        <dbReference type="Google" id="ProtNLM"/>
    </source>
</evidence>
<dbReference type="AlphaFoldDB" id="A0A0B6ALV8"/>
<sequence length="481" mass="56554">MTNTPRKTEPFQTIVPTKAMNMFLFPFSFDRKNKEQLVHALEANLFEFFSIQNKHVEKEYYGEQYYVSHDSLDQYFLPYIECILFPDSCEKEGLLRFSKKIDHTVTLQTSSTTVSSNVLSVDVFLCPFEIGVMTIRTEMSHNHYTYDDILEFMNHFRVLEPKLAEEHGSTITYEHHRYSKVQDYIFSQLAPFLNEHIKKEATREQHVGSLPYFIDERMFVLSYVTVNQEQEINSTTLFRTGQLNSYTPDGKPFISAHNHEYIKTYNTKHVYSRWAPETYYVITDHVFSCISKSTDSKTDQLLMNHLFGQHYYNLFLHFFYKIVLLKLSYEYSQLTFHKNSEGIERLIRSITVFSGKYLFLEISSRTEGQEFSELFKKIFHINSLYQEVKETLGTLYQNQEKIAAKRHNYLLLILTIYTVLSGIYGMNLVISKLKGNINWDSMKQFSIFEYIALIVALSGILISISLGVSSLWNLLKDRFKT</sequence>
<evidence type="ECO:0000313" key="1">
    <source>
        <dbReference type="EMBL" id="AJI22052.1"/>
    </source>
</evidence>
<accession>A0A0B6ALV8</accession>
<dbReference type="KEGG" id="bmeg:BG04_1012"/>
<gene>
    <name evidence="1" type="ORF">BG04_1012</name>
</gene>
<reference evidence="1 2" key="1">
    <citation type="journal article" date="2015" name="Genome Announc.">
        <title>Complete genome sequences for 35 biothreat assay-relevant bacillus species.</title>
        <authorList>
            <person name="Johnson S.L."/>
            <person name="Daligault H.E."/>
            <person name="Davenport K.W."/>
            <person name="Jaissle J."/>
            <person name="Frey K.G."/>
            <person name="Ladner J.T."/>
            <person name="Broomall S.M."/>
            <person name="Bishop-Lilly K.A."/>
            <person name="Bruce D.C."/>
            <person name="Gibbons H.S."/>
            <person name="Coyne S.R."/>
            <person name="Lo C.C."/>
            <person name="Meincke L."/>
            <person name="Munk A.C."/>
            <person name="Koroleva G.I."/>
            <person name="Rosenzweig C.N."/>
            <person name="Palacios G.F."/>
            <person name="Redden C.L."/>
            <person name="Minogue T.D."/>
            <person name="Chain P.S."/>
        </authorList>
    </citation>
    <scope>NUCLEOTIDE SEQUENCE [LARGE SCALE GENOMIC DNA]</scope>
    <source>
        <strain evidence="2">ATCC 14581 / DSM 32 / JCM 2506 / NBRC 15308 / NCIMB 9376 / NCTC 10342 / NRRL B-14308 / VKM B-512</strain>
    </source>
</reference>
<organism evidence="1 2">
    <name type="scientific">Priestia megaterium (strain ATCC 14581 / DSM 32 / CCUG 1817 / JCM 2506 / NBRC 15308 / NCIMB 9376 / NCTC 10342 / NRRL B-14308 / VKM B-512 / Ford 19)</name>
    <name type="common">Bacillus megaterium</name>
    <dbReference type="NCBI Taxonomy" id="1348623"/>
    <lineage>
        <taxon>Bacteria</taxon>
        <taxon>Bacillati</taxon>
        <taxon>Bacillota</taxon>
        <taxon>Bacilli</taxon>
        <taxon>Bacillales</taxon>
        <taxon>Bacillaceae</taxon>
        <taxon>Priestia</taxon>
    </lineage>
</organism>
<proteinExistence type="predicted"/>
<protein>
    <recommendedName>
        <fullName evidence="3">Group-specific protein</fullName>
    </recommendedName>
</protein>
<dbReference type="HOGENOM" id="CLU_044070_0_0_9"/>
<evidence type="ECO:0000313" key="2">
    <source>
        <dbReference type="Proteomes" id="UP000031829"/>
    </source>
</evidence>